<evidence type="ECO:0000256" key="6">
    <source>
        <dbReference type="SAM" id="Phobius"/>
    </source>
</evidence>
<evidence type="ECO:0000256" key="1">
    <source>
        <dbReference type="ARBA" id="ARBA00004651"/>
    </source>
</evidence>
<evidence type="ECO:0000313" key="7">
    <source>
        <dbReference type="EMBL" id="MCM1990416.1"/>
    </source>
</evidence>
<dbReference type="Pfam" id="PF02653">
    <property type="entry name" value="BPD_transp_2"/>
    <property type="match status" value="1"/>
</dbReference>
<feature type="transmembrane region" description="Helical" evidence="6">
    <location>
        <begin position="20"/>
        <end position="41"/>
    </location>
</feature>
<dbReference type="AlphaFoldDB" id="A0A9J6P498"/>
<evidence type="ECO:0000256" key="4">
    <source>
        <dbReference type="ARBA" id="ARBA00022989"/>
    </source>
</evidence>
<accession>A0A9J6P498</accession>
<dbReference type="GO" id="GO:0022857">
    <property type="term" value="F:transmembrane transporter activity"/>
    <property type="evidence" value="ECO:0007669"/>
    <property type="project" value="InterPro"/>
</dbReference>
<feature type="transmembrane region" description="Helical" evidence="6">
    <location>
        <begin position="207"/>
        <end position="226"/>
    </location>
</feature>
<dbReference type="PANTHER" id="PTHR47089:SF1">
    <property type="entry name" value="GUANOSINE ABC TRANSPORTER PERMEASE PROTEIN NUPP"/>
    <property type="match status" value="1"/>
</dbReference>
<evidence type="ECO:0000256" key="3">
    <source>
        <dbReference type="ARBA" id="ARBA00022692"/>
    </source>
</evidence>
<dbReference type="PANTHER" id="PTHR47089">
    <property type="entry name" value="ABC TRANSPORTER, PERMEASE PROTEIN"/>
    <property type="match status" value="1"/>
</dbReference>
<dbReference type="Proteomes" id="UP001056429">
    <property type="component" value="Unassembled WGS sequence"/>
</dbReference>
<evidence type="ECO:0000256" key="5">
    <source>
        <dbReference type="ARBA" id="ARBA00023136"/>
    </source>
</evidence>
<proteinExistence type="predicted"/>
<feature type="transmembrane region" description="Helical" evidence="6">
    <location>
        <begin position="125"/>
        <end position="145"/>
    </location>
</feature>
<reference evidence="7" key="1">
    <citation type="journal article" date="2021" name="mSystems">
        <title>Bacteria and Archaea Synergistically Convert Glycine Betaine to Biogenic Methane in the Formosa Cold Seep of the South China Sea.</title>
        <authorList>
            <person name="Li L."/>
            <person name="Zhang W."/>
            <person name="Zhang S."/>
            <person name="Song L."/>
            <person name="Sun Q."/>
            <person name="Zhang H."/>
            <person name="Xiang H."/>
            <person name="Dong X."/>
        </authorList>
    </citation>
    <scope>NUCLEOTIDE SEQUENCE</scope>
    <source>
        <strain evidence="7">ZWT</strain>
    </source>
</reference>
<dbReference type="GO" id="GO:0005886">
    <property type="term" value="C:plasma membrane"/>
    <property type="evidence" value="ECO:0007669"/>
    <property type="project" value="UniProtKB-SubCell"/>
</dbReference>
<keyword evidence="3 6" id="KW-0812">Transmembrane</keyword>
<comment type="subcellular location">
    <subcellularLocation>
        <location evidence="1">Cell membrane</location>
        <topology evidence="1">Multi-pass membrane protein</topology>
    </subcellularLocation>
</comment>
<evidence type="ECO:0000256" key="2">
    <source>
        <dbReference type="ARBA" id="ARBA00022475"/>
    </source>
</evidence>
<keyword evidence="8" id="KW-1185">Reference proteome</keyword>
<feature type="transmembrane region" description="Helical" evidence="6">
    <location>
        <begin position="100"/>
        <end position="119"/>
    </location>
</feature>
<dbReference type="InterPro" id="IPR001851">
    <property type="entry name" value="ABC_transp_permease"/>
</dbReference>
<evidence type="ECO:0000313" key="8">
    <source>
        <dbReference type="Proteomes" id="UP001056429"/>
    </source>
</evidence>
<dbReference type="RefSeq" id="WP_250859451.1">
    <property type="nucleotide sequence ID" value="NZ_JAGSOJ010000002.1"/>
</dbReference>
<reference evidence="7" key="2">
    <citation type="submission" date="2021-04" db="EMBL/GenBank/DDBJ databases">
        <authorList>
            <person name="Dong X."/>
        </authorList>
    </citation>
    <scope>NUCLEOTIDE SEQUENCE</scope>
    <source>
        <strain evidence="7">ZWT</strain>
    </source>
</reference>
<gene>
    <name evidence="7" type="ORF">KDK92_11775</name>
</gene>
<protein>
    <submittedName>
        <fullName evidence="7">ABC transporter permease</fullName>
    </submittedName>
</protein>
<sequence>MSNKKKEVKESPLMNNIKSLAFPLLSILISIFVAVFFVIWAKPEFSLLDYPKAFVDLFDNIWKGSFGNTKKMLDTLIYVTPLLFTGVAHSLAFRTGLFNIGVEGQFALGMIGAALVGMIPGLPMLIHIPLMIIAGIVFGGLWAAIPGYLKAKIGANEVVNTIMMNYIALYLINFVVLRTAFGIPNAAKTYDIQASAQMPKIMVELSRGSWGIAIAVIFAILAYILLWKTTIGYELRAVGINPHASEYGGINISKNTVLSMVLSGAIAGIGGAMQVAGTAHNITDYVSLPGYGFDGIAVALLAKNNPIACIASALLFGALRASSRTLQLNGIPKEIISLIQAIIIIFVAIDFVYRWLGKRKKKGAIVNG</sequence>
<keyword evidence="5 6" id="KW-0472">Membrane</keyword>
<feature type="transmembrane region" description="Helical" evidence="6">
    <location>
        <begin position="166"/>
        <end position="187"/>
    </location>
</feature>
<dbReference type="CDD" id="cd06580">
    <property type="entry name" value="TM_PBP1_transp_TpRbsC_like"/>
    <property type="match status" value="1"/>
</dbReference>
<feature type="transmembrane region" description="Helical" evidence="6">
    <location>
        <begin position="75"/>
        <end position="93"/>
    </location>
</feature>
<name>A0A9J6P498_9CLOT</name>
<dbReference type="EMBL" id="JAGSOJ010000002">
    <property type="protein sequence ID" value="MCM1990416.1"/>
    <property type="molecule type" value="Genomic_DNA"/>
</dbReference>
<feature type="transmembrane region" description="Helical" evidence="6">
    <location>
        <begin position="335"/>
        <end position="353"/>
    </location>
</feature>
<keyword evidence="4 6" id="KW-1133">Transmembrane helix</keyword>
<keyword evidence="2" id="KW-1003">Cell membrane</keyword>
<organism evidence="7 8">
    <name type="scientific">Oceanirhabdus seepicola</name>
    <dbReference type="NCBI Taxonomy" id="2828781"/>
    <lineage>
        <taxon>Bacteria</taxon>
        <taxon>Bacillati</taxon>
        <taxon>Bacillota</taxon>
        <taxon>Clostridia</taxon>
        <taxon>Eubacteriales</taxon>
        <taxon>Clostridiaceae</taxon>
        <taxon>Oceanirhabdus</taxon>
    </lineage>
</organism>
<comment type="caution">
    <text evidence="7">The sequence shown here is derived from an EMBL/GenBank/DDBJ whole genome shotgun (WGS) entry which is preliminary data.</text>
</comment>